<evidence type="ECO:0000313" key="1">
    <source>
        <dbReference type="EMBL" id="GIF01963.1"/>
    </source>
</evidence>
<accession>A0A919N2U5</accession>
<dbReference type="Proteomes" id="UP000636960">
    <property type="component" value="Unassembled WGS sequence"/>
</dbReference>
<gene>
    <name evidence="1" type="ORF">Ari01nite_94270</name>
</gene>
<organism evidence="1 2">
    <name type="scientific">Paractinoplanes rishiriensis</name>
    <dbReference type="NCBI Taxonomy" id="1050105"/>
    <lineage>
        <taxon>Bacteria</taxon>
        <taxon>Bacillati</taxon>
        <taxon>Actinomycetota</taxon>
        <taxon>Actinomycetes</taxon>
        <taxon>Micromonosporales</taxon>
        <taxon>Micromonosporaceae</taxon>
        <taxon>Paractinoplanes</taxon>
    </lineage>
</organism>
<name>A0A919N2U5_9ACTN</name>
<proteinExistence type="predicted"/>
<keyword evidence="2" id="KW-1185">Reference proteome</keyword>
<comment type="caution">
    <text evidence="1">The sequence shown here is derived from an EMBL/GenBank/DDBJ whole genome shotgun (WGS) entry which is preliminary data.</text>
</comment>
<dbReference type="EMBL" id="BOMV01000115">
    <property type="protein sequence ID" value="GIF01963.1"/>
    <property type="molecule type" value="Genomic_DNA"/>
</dbReference>
<sequence length="102" mass="11001">MTTCRNPAVRRDDSDAVRVDRVDVVALAGGEHSGLRLRRNVHYGLALGDQVLGDVPADAVVALDSPRCGRWVSGGPKPVMAPAPRTRRRCRHITVAHTTLPS</sequence>
<protein>
    <submittedName>
        <fullName evidence="1">Uncharacterized protein</fullName>
    </submittedName>
</protein>
<evidence type="ECO:0000313" key="2">
    <source>
        <dbReference type="Proteomes" id="UP000636960"/>
    </source>
</evidence>
<dbReference type="AlphaFoldDB" id="A0A919N2U5"/>
<reference evidence="1" key="1">
    <citation type="submission" date="2021-01" db="EMBL/GenBank/DDBJ databases">
        <title>Whole genome shotgun sequence of Actinoplanes rishiriensis NBRC 108556.</title>
        <authorList>
            <person name="Komaki H."/>
            <person name="Tamura T."/>
        </authorList>
    </citation>
    <scope>NUCLEOTIDE SEQUENCE</scope>
    <source>
        <strain evidence="1">NBRC 108556</strain>
    </source>
</reference>